<keyword evidence="4 6" id="KW-1133">Transmembrane helix</keyword>
<evidence type="ECO:0000256" key="1">
    <source>
        <dbReference type="ARBA" id="ARBA00004477"/>
    </source>
</evidence>
<keyword evidence="8" id="KW-1185">Reference proteome</keyword>
<evidence type="ECO:0000256" key="6">
    <source>
        <dbReference type="SAM" id="Phobius"/>
    </source>
</evidence>
<evidence type="ECO:0000256" key="3">
    <source>
        <dbReference type="ARBA" id="ARBA00022824"/>
    </source>
</evidence>
<feature type="transmembrane region" description="Helical" evidence="6">
    <location>
        <begin position="56"/>
        <end position="77"/>
    </location>
</feature>
<gene>
    <name evidence="7" type="ORF">AYL99_08998</name>
</gene>
<protein>
    <submittedName>
        <fullName evidence="7">Uncharacterized protein</fullName>
    </submittedName>
</protein>
<evidence type="ECO:0000313" key="8">
    <source>
        <dbReference type="Proteomes" id="UP000078343"/>
    </source>
</evidence>
<evidence type="ECO:0000256" key="4">
    <source>
        <dbReference type="ARBA" id="ARBA00022989"/>
    </source>
</evidence>
<name>A0A178ZBP2_9EURO</name>
<proteinExistence type="predicted"/>
<reference evidence="7 8" key="1">
    <citation type="submission" date="2016-04" db="EMBL/GenBank/DDBJ databases">
        <title>Draft genome of Fonsecaea erecta CBS 125763.</title>
        <authorList>
            <person name="Weiss V.A."/>
            <person name="Vicente V.A."/>
            <person name="Raittz R.T."/>
            <person name="Moreno L.F."/>
            <person name="De Souza E.M."/>
            <person name="Pedrosa F.O."/>
            <person name="Steffens M.B."/>
            <person name="Faoro H."/>
            <person name="Tadra-Sfeir M.Z."/>
            <person name="Najafzadeh M.J."/>
            <person name="Felipe M.S."/>
            <person name="Teixeira M."/>
            <person name="Sun J."/>
            <person name="Xi L."/>
            <person name="Gomes R."/>
            <person name="De Azevedo C.M."/>
            <person name="Salgado C.G."/>
            <person name="Da Silva M.B."/>
            <person name="Nascimento M.F."/>
            <person name="Queiroz-Telles F."/>
            <person name="Attili D.S."/>
            <person name="Gorbushina A."/>
        </authorList>
    </citation>
    <scope>NUCLEOTIDE SEQUENCE [LARGE SCALE GENOMIC DNA]</scope>
    <source>
        <strain evidence="7 8">CBS 125763</strain>
    </source>
</reference>
<evidence type="ECO:0000256" key="5">
    <source>
        <dbReference type="ARBA" id="ARBA00023136"/>
    </source>
</evidence>
<dbReference type="AlphaFoldDB" id="A0A178ZBP2"/>
<keyword evidence="5 6" id="KW-0472">Membrane</keyword>
<keyword evidence="3" id="KW-0256">Endoplasmic reticulum</keyword>
<comment type="subcellular location">
    <subcellularLocation>
        <location evidence="1">Endoplasmic reticulum membrane</location>
        <topology evidence="1">Multi-pass membrane protein</topology>
    </subcellularLocation>
</comment>
<keyword evidence="2 6" id="KW-0812">Transmembrane</keyword>
<evidence type="ECO:0000256" key="2">
    <source>
        <dbReference type="ARBA" id="ARBA00022692"/>
    </source>
</evidence>
<dbReference type="RefSeq" id="XP_018690253.1">
    <property type="nucleotide sequence ID" value="XM_018840506.1"/>
</dbReference>
<dbReference type="OrthoDB" id="202672at2759"/>
<organism evidence="7 8">
    <name type="scientific">Fonsecaea erecta</name>
    <dbReference type="NCBI Taxonomy" id="1367422"/>
    <lineage>
        <taxon>Eukaryota</taxon>
        <taxon>Fungi</taxon>
        <taxon>Dikarya</taxon>
        <taxon>Ascomycota</taxon>
        <taxon>Pezizomycotina</taxon>
        <taxon>Eurotiomycetes</taxon>
        <taxon>Chaetothyriomycetidae</taxon>
        <taxon>Chaetothyriales</taxon>
        <taxon>Herpotrichiellaceae</taxon>
        <taxon>Fonsecaea</taxon>
    </lineage>
</organism>
<dbReference type="EMBL" id="LVYI01000008">
    <property type="protein sequence ID" value="OAP56886.1"/>
    <property type="molecule type" value="Genomic_DNA"/>
</dbReference>
<dbReference type="Proteomes" id="UP000078343">
    <property type="component" value="Unassembled WGS sequence"/>
</dbReference>
<dbReference type="GO" id="GO:0005789">
    <property type="term" value="C:endoplasmic reticulum membrane"/>
    <property type="evidence" value="ECO:0007669"/>
    <property type="project" value="UniProtKB-SubCell"/>
</dbReference>
<sequence length="145" mass="16495">MPMPILTFAMPVPDYAKVAKEGKRSQLSSFLRWVQLKKYQYEVTFSLYMLTPTEKFIFNLILFLLVSMLVTAATLYLPNHIVVIYHRICYYISGEFAYKNSTTALSKEAMALTADGLRITSEAIASAVIPTLRVVESARETLREL</sequence>
<dbReference type="InterPro" id="IPR024512">
    <property type="entry name" value="Ser_palmitoyltrfase_ssu-like"/>
</dbReference>
<comment type="caution">
    <text evidence="7">The sequence shown here is derived from an EMBL/GenBank/DDBJ whole genome shotgun (WGS) entry which is preliminary data.</text>
</comment>
<dbReference type="GeneID" id="30013166"/>
<dbReference type="STRING" id="1367422.A0A178ZBP2"/>
<accession>A0A178ZBP2</accession>
<evidence type="ECO:0000313" key="7">
    <source>
        <dbReference type="EMBL" id="OAP56886.1"/>
    </source>
</evidence>
<dbReference type="Pfam" id="PF11779">
    <property type="entry name" value="SPT_ssu-like"/>
    <property type="match status" value="1"/>
</dbReference>